<dbReference type="RefSeq" id="WP_123402639.1">
    <property type="nucleotide sequence ID" value="NZ_MOBP01000001.1"/>
</dbReference>
<protein>
    <submittedName>
        <fullName evidence="1">Uncharacterized protein</fullName>
    </submittedName>
</protein>
<proteinExistence type="predicted"/>
<dbReference type="EMBL" id="MOBP01000001">
    <property type="protein sequence ID" value="RON58735.1"/>
    <property type="molecule type" value="Genomic_DNA"/>
</dbReference>
<dbReference type="Proteomes" id="UP000283627">
    <property type="component" value="Unassembled WGS sequence"/>
</dbReference>
<evidence type="ECO:0000313" key="2">
    <source>
        <dbReference type="Proteomes" id="UP000283627"/>
    </source>
</evidence>
<evidence type="ECO:0000313" key="1">
    <source>
        <dbReference type="EMBL" id="RON58735.1"/>
    </source>
</evidence>
<name>A0A423KSS9_9PSED</name>
<accession>A0A423KSS9</accession>
<organism evidence="1 2">
    <name type="scientific">Pseudomonas frederiksbergensis</name>
    <dbReference type="NCBI Taxonomy" id="104087"/>
    <lineage>
        <taxon>Bacteria</taxon>
        <taxon>Pseudomonadati</taxon>
        <taxon>Pseudomonadota</taxon>
        <taxon>Gammaproteobacteria</taxon>
        <taxon>Pseudomonadales</taxon>
        <taxon>Pseudomonadaceae</taxon>
        <taxon>Pseudomonas</taxon>
    </lineage>
</organism>
<dbReference type="AlphaFoldDB" id="A0A423KSS9"/>
<comment type="caution">
    <text evidence="1">The sequence shown here is derived from an EMBL/GenBank/DDBJ whole genome shotgun (WGS) entry which is preliminary data.</text>
</comment>
<reference evidence="1 2" key="1">
    <citation type="submission" date="2016-10" db="EMBL/GenBank/DDBJ databases">
        <title>Comparative genome analysis of multiple Pseudomonas spp. focuses on biocontrol and plant growth promoting traits.</title>
        <authorList>
            <person name="Tao X.-Y."/>
            <person name="Taylor C.G."/>
        </authorList>
    </citation>
    <scope>NUCLEOTIDE SEQUENCE [LARGE SCALE GENOMIC DNA]</scope>
    <source>
        <strain evidence="1 2">39A2</strain>
    </source>
</reference>
<dbReference type="OrthoDB" id="6833870at2"/>
<sequence length="326" mass="36617">MDLVDTLRKKIDVLDEGDYVPGLKSVLLHIETAFRHLSRGQDSEDDTAFTDSIYRTNQAFEGSIKEAYRVLAGQDPAKKRPYDIENYLEENNIFRTRVLSQLTNYRTEWRNPSTHDYKLDFDESEAFLAIVSVSAFSCLLLDQIAERLAYMRSQADAEAQKGALASNLAATVNADLLVRVTELISQFCAMYMTSVTTSFNRVSESQVVGALHGFLSSAAPELSVQTEARLDADKPFRADLLIERGDERVIIELKRRLMRNNYQNVIAQIEHYLLISGIKNGILLYLPDAPSDMDRIETTVRGIDARLIILTPEGSNPSPKQTASVS</sequence>
<gene>
    <name evidence="1" type="ORF">BK665_02030</name>
</gene>